<keyword evidence="5" id="KW-1133">Transmembrane helix</keyword>
<feature type="domain" description="NB-ARC" evidence="6">
    <location>
        <begin position="697"/>
        <end position="860"/>
    </location>
</feature>
<evidence type="ECO:0000259" key="9">
    <source>
        <dbReference type="Pfam" id="PF23598"/>
    </source>
</evidence>
<reference evidence="11" key="1">
    <citation type="journal article" date="2013" name="Nat. Biotechnol.">
        <title>Draft genome sequence of chickpea (Cicer arietinum) provides a resource for trait improvement.</title>
        <authorList>
            <person name="Varshney R.K."/>
            <person name="Song C."/>
            <person name="Saxena R.K."/>
            <person name="Azam S."/>
            <person name="Yu S."/>
            <person name="Sharpe A.G."/>
            <person name="Cannon S."/>
            <person name="Baek J."/>
            <person name="Rosen B.D."/>
            <person name="Tar'an B."/>
            <person name="Millan T."/>
            <person name="Zhang X."/>
            <person name="Ramsay L.D."/>
            <person name="Iwata A."/>
            <person name="Wang Y."/>
            <person name="Nelson W."/>
            <person name="Farmer A.D."/>
            <person name="Gaur P.M."/>
            <person name="Soderlund C."/>
            <person name="Penmetsa R.V."/>
            <person name="Xu C."/>
            <person name="Bharti A.K."/>
            <person name="He W."/>
            <person name="Winter P."/>
            <person name="Zhao S."/>
            <person name="Hane J.K."/>
            <person name="Carrasquilla-Garcia N."/>
            <person name="Condie J.A."/>
            <person name="Upadhyaya H.D."/>
            <person name="Luo M.C."/>
            <person name="Thudi M."/>
            <person name="Gowda C.L."/>
            <person name="Singh N.P."/>
            <person name="Lichtenzveig J."/>
            <person name="Gali K.K."/>
            <person name="Rubio J."/>
            <person name="Nadarajan N."/>
            <person name="Dolezel J."/>
            <person name="Bansal K.C."/>
            <person name="Xu X."/>
            <person name="Edwards D."/>
            <person name="Zhang G."/>
            <person name="Kahl G."/>
            <person name="Gil J."/>
            <person name="Singh K.B."/>
            <person name="Datta S.K."/>
            <person name="Jackson S.A."/>
            <person name="Wang J."/>
            <person name="Cook D.R."/>
        </authorList>
    </citation>
    <scope>NUCLEOTIDE SEQUENCE [LARGE SCALE GENOMIC DNA]</scope>
    <source>
        <strain evidence="11">cv. CDC Frontier</strain>
    </source>
</reference>
<proteinExistence type="predicted"/>
<dbReference type="InterPro" id="IPR038005">
    <property type="entry name" value="RX-like_CC"/>
</dbReference>
<accession>A0A067XTG8</accession>
<evidence type="ECO:0000256" key="1">
    <source>
        <dbReference type="ARBA" id="ARBA00022737"/>
    </source>
</evidence>
<feature type="transmembrane region" description="Helical" evidence="5">
    <location>
        <begin position="368"/>
        <end position="389"/>
    </location>
</feature>
<dbReference type="Gene3D" id="3.40.50.300">
    <property type="entry name" value="P-loop containing nucleotide triphosphate hydrolases"/>
    <property type="match status" value="1"/>
</dbReference>
<evidence type="ECO:0000313" key="10">
    <source>
        <dbReference type="EMBL" id="AGT75400.1"/>
    </source>
</evidence>
<dbReference type="PaxDb" id="3827-XP_004496125.1"/>
<dbReference type="Gene3D" id="1.20.5.4130">
    <property type="match status" value="2"/>
</dbReference>
<evidence type="ECO:0000256" key="4">
    <source>
        <dbReference type="SAM" id="Coils"/>
    </source>
</evidence>
<dbReference type="PANTHER" id="PTHR23155:SF955">
    <property type="entry name" value="AAA+ ATPASE DOMAIN-CONTAINING PROTEIN"/>
    <property type="match status" value="1"/>
</dbReference>
<feature type="coiled-coil region" evidence="4">
    <location>
        <begin position="36"/>
        <end position="78"/>
    </location>
</feature>
<keyword evidence="11" id="KW-1185">Reference proteome</keyword>
<evidence type="ECO:0000256" key="2">
    <source>
        <dbReference type="ARBA" id="ARBA00022741"/>
    </source>
</evidence>
<dbReference type="SUPFAM" id="SSF52540">
    <property type="entry name" value="P-loop containing nucleoside triphosphate hydrolases"/>
    <property type="match status" value="1"/>
</dbReference>
<dbReference type="InterPro" id="IPR041118">
    <property type="entry name" value="Rx_N"/>
</dbReference>
<gene>
    <name evidence="12" type="primary">LOC101496750</name>
</gene>
<dbReference type="Pfam" id="PF00931">
    <property type="entry name" value="NB-ARC"/>
    <property type="match status" value="1"/>
</dbReference>
<keyword evidence="3" id="KW-0611">Plant defense</keyword>
<dbReference type="InterPro" id="IPR002182">
    <property type="entry name" value="NB-ARC"/>
</dbReference>
<dbReference type="GeneID" id="101496750"/>
<dbReference type="eggNOG" id="KOG4658">
    <property type="taxonomic scope" value="Eukaryota"/>
</dbReference>
<dbReference type="OrthoDB" id="1432787at2759"/>
<dbReference type="Proteomes" id="UP000087171">
    <property type="component" value="Chromosome Ca4"/>
</dbReference>
<keyword evidence="5" id="KW-0472">Membrane</keyword>
<organism evidence="10">
    <name type="scientific">Cicer arietinum</name>
    <name type="common">Chickpea</name>
    <name type="synonym">Garbanzo</name>
    <dbReference type="NCBI Taxonomy" id="3827"/>
    <lineage>
        <taxon>Eukaryota</taxon>
        <taxon>Viridiplantae</taxon>
        <taxon>Streptophyta</taxon>
        <taxon>Embryophyta</taxon>
        <taxon>Tracheophyta</taxon>
        <taxon>Spermatophyta</taxon>
        <taxon>Magnoliopsida</taxon>
        <taxon>eudicotyledons</taxon>
        <taxon>Gunneridae</taxon>
        <taxon>Pentapetalae</taxon>
        <taxon>rosids</taxon>
        <taxon>fabids</taxon>
        <taxon>Fabales</taxon>
        <taxon>Fabaceae</taxon>
        <taxon>Papilionoideae</taxon>
        <taxon>50 kb inversion clade</taxon>
        <taxon>NPAAA clade</taxon>
        <taxon>Hologalegina</taxon>
        <taxon>IRL clade</taxon>
        <taxon>Cicereae</taxon>
        <taxon>Cicer</taxon>
    </lineage>
</organism>
<dbReference type="InterPro" id="IPR055414">
    <property type="entry name" value="LRR_R13L4/SHOC2-like"/>
</dbReference>
<reference evidence="12" key="3">
    <citation type="submission" date="2023-09" db="UniProtKB">
        <authorList>
            <consortium name="RefSeq"/>
        </authorList>
    </citation>
    <scope>IDENTIFICATION</scope>
    <source>
        <tissue evidence="12">Etiolated seedlings</tissue>
    </source>
</reference>
<dbReference type="CDD" id="cd14798">
    <property type="entry name" value="RX-CC_like"/>
    <property type="match status" value="1"/>
</dbReference>
<dbReference type="GO" id="GO:0043531">
    <property type="term" value="F:ADP binding"/>
    <property type="evidence" value="ECO:0007669"/>
    <property type="project" value="InterPro"/>
</dbReference>
<reference evidence="10" key="2">
    <citation type="submission" date="2013-07" db="EMBL/GenBank/DDBJ databases">
        <title>Genome wide identification of nucleotide-binding site (NBS)-leucine-rich repeat (LRR) gene family in Cicer arietinum (chickpea).</title>
        <authorList>
            <person name="Sharma R."/>
            <person name="Suresh C.G."/>
        </authorList>
    </citation>
    <scope>NUCLEOTIDE SEQUENCE</scope>
</reference>
<dbReference type="Pfam" id="PF23598">
    <property type="entry name" value="LRR_14"/>
    <property type="match status" value="1"/>
</dbReference>
<keyword evidence="2" id="KW-0547">Nucleotide-binding</keyword>
<keyword evidence="5" id="KW-0812">Transmembrane</keyword>
<evidence type="ECO:0000256" key="3">
    <source>
        <dbReference type="ARBA" id="ARBA00022821"/>
    </source>
</evidence>
<evidence type="ECO:0000313" key="11">
    <source>
        <dbReference type="Proteomes" id="UP000087171"/>
    </source>
</evidence>
<dbReference type="EMBL" id="KF460540">
    <property type="protein sequence ID" value="AGT75400.1"/>
    <property type="molecule type" value="Genomic_DNA"/>
</dbReference>
<protein>
    <submittedName>
        <fullName evidence="10">CC-NBS-LRR disease resistance protein</fullName>
    </submittedName>
    <submittedName>
        <fullName evidence="12">Disease resistance RPP13-like protein 2</fullName>
    </submittedName>
</protein>
<keyword evidence="4" id="KW-0175">Coiled coil</keyword>
<evidence type="ECO:0000256" key="5">
    <source>
        <dbReference type="SAM" id="Phobius"/>
    </source>
</evidence>
<dbReference type="PANTHER" id="PTHR23155">
    <property type="entry name" value="DISEASE RESISTANCE PROTEIN RP"/>
    <property type="match status" value="1"/>
</dbReference>
<name>A0A067XTG8_CICAR</name>
<dbReference type="Pfam" id="PF18052">
    <property type="entry name" value="Rx_N"/>
    <property type="match status" value="1"/>
</dbReference>
<evidence type="ECO:0000259" key="7">
    <source>
        <dbReference type="Pfam" id="PF18052"/>
    </source>
</evidence>
<dbReference type="STRING" id="3827.A0A067XTG8"/>
<feature type="domain" description="Disease resistance N-terminal" evidence="7">
    <location>
        <begin position="9"/>
        <end position="96"/>
    </location>
</feature>
<evidence type="ECO:0000259" key="8">
    <source>
        <dbReference type="Pfam" id="PF23559"/>
    </source>
</evidence>
<dbReference type="InterPro" id="IPR044974">
    <property type="entry name" value="Disease_R_plants"/>
</dbReference>
<sequence length="1440" mass="164464">MADIAIDLVVSAVANSLSKILIEEFALLGGGTVRRVEWIERELRSMQGLLEQVEQRGYGEHEQDYNEWEDKLKEIACDAEDVIETFVIKSVKRKRWGILHWLDKYKVGKELEQIRRRMRDISHTGMNLNTDTVTVSVEASSSSSTTTSLVAPAVEKFDHILSQTIFTSDEVIEMVELVKGEFLDLQNKIVYNLNSTSERENVWLEEVKEVCNYTESIVGNFIVVKERRSKMSKLKKVLYLSADYASENKFKKQMKYIRTRIGDAVHRSLTYGVVRQDHDMGQTTPRSTPVPDLALERLLIVQIPFIIYYAVLLFVISARVWPMSLLLLITFDVFKIAGEQGRTEKLKPMSSLKKRWKGVRNRKEKRKLLLRFLLYGLTYVVIIILSSFLPIQATFLLNLSSLIVEIIAWSVNLQRSLDKNMECTQRYLNLMRAFSSDANTESVVLNERQKVWIGQLRVVSQNGQSLIDTAYPKGYLSRIKFAKDINCLLKEILYISDRKTIYGIATNINQQELIVPLLEGPISSIQESEIIVDSSGATSAPAQVMETAASLYQPVTGLKEKIQSIRGEKELMDALFLDVQEMGGELDGRSRIWVEQMRGISFEVEFLINEYGDKLEHEPALKYFFKCRPRHVISKKIDVIKNKIEDASRRRKAYGLVEIQSRVVSSSSSTVQILRARMQPSLVANAKGSSVIVGFDDDVHVLMAQLLSDEKRRCITCINGIEGTGKTTLARLMFDHNTVVAHFQCRLWVSVPSNSNCTAQQLLEEIVKKAAIQIEGQDSSTDYVLATLARTKYLIVVDGIKETSQVYLDTLKEAIPDTSTGSRILVTTRNANVAQHAADATFVHQLQLLDDETSWVLFTRHLNVDIPSELIKVGREIVIKCGGLPLNILIMSRLPLPQWSSLLEGQLNQDHIKIWSDTLDAINKNLPSYLRRCLFYFVLFPAEFGIPVRRLVVLWVAEGLLHHAEEDQVPLELVAERYLTELIDRNMVQVAKRKRNGKVKTCRLPNALRQLWLTKANESKFIQHRTATHSNADPKKSIIRRVADHLHSDDIWHTHIHGDTTSPNSSSQLRTYYKDVLSFMSFDAQEGSKPGQQVGNFLKRCISRDCFLLLRVLDLERVYKPKLPKRIARLTRLRYLGLRWTYLESLPSSISNLLKLQTLDLKHTYIHTLPTSIWKMELRHLFLSETYRTRFPSQPRGNSLSDLQTLWGLFVDEKTPVKDGLDKLVDITKLGLACQSMSLNQEAMVAQLEAVADWITKLEHLQSLRLKSRDEEGKPWILNLKSFVNNVNLTDMYLLGSLNSSSVLLSQFPLSLVELTLSHSKLQDDPMKLLKDFPNLRTLRLLAESYVQTTIVCESQSFPQLHVLKLWMLEHLDEWKIEQGALSCLRQLEIRSCLNLKMLPDGLKHVDTLLELKLTNMPIRINADAHNIPPNCQVVKTSLQ</sequence>
<dbReference type="RefSeq" id="XP_004496125.1">
    <property type="nucleotide sequence ID" value="XM_004496068.3"/>
</dbReference>
<dbReference type="InterPro" id="IPR036388">
    <property type="entry name" value="WH-like_DNA-bd_sf"/>
</dbReference>
<dbReference type="Gene3D" id="1.10.10.10">
    <property type="entry name" value="Winged helix-like DNA-binding domain superfamily/Winged helix DNA-binding domain"/>
    <property type="match status" value="1"/>
</dbReference>
<evidence type="ECO:0000259" key="6">
    <source>
        <dbReference type="Pfam" id="PF00931"/>
    </source>
</evidence>
<dbReference type="Gene3D" id="3.80.10.10">
    <property type="entry name" value="Ribonuclease Inhibitor"/>
    <property type="match status" value="2"/>
</dbReference>
<dbReference type="PRINTS" id="PR00364">
    <property type="entry name" value="DISEASERSIST"/>
</dbReference>
<dbReference type="KEGG" id="cam:101496750"/>
<keyword evidence="1" id="KW-0677">Repeat</keyword>
<dbReference type="InterPro" id="IPR032675">
    <property type="entry name" value="LRR_dom_sf"/>
</dbReference>
<dbReference type="Pfam" id="PF23559">
    <property type="entry name" value="WHD_DRP"/>
    <property type="match status" value="1"/>
</dbReference>
<feature type="domain" description="Disease resistance protein winged helix" evidence="8">
    <location>
        <begin position="939"/>
        <end position="1010"/>
    </location>
</feature>
<dbReference type="GO" id="GO:0098542">
    <property type="term" value="P:defense response to other organism"/>
    <property type="evidence" value="ECO:0007669"/>
    <property type="project" value="TreeGrafter"/>
</dbReference>
<dbReference type="InterPro" id="IPR058922">
    <property type="entry name" value="WHD_DRP"/>
</dbReference>
<dbReference type="InterPro" id="IPR027417">
    <property type="entry name" value="P-loop_NTPase"/>
</dbReference>
<evidence type="ECO:0000313" key="12">
    <source>
        <dbReference type="RefSeq" id="XP_004496125.1"/>
    </source>
</evidence>
<feature type="transmembrane region" description="Helical" evidence="5">
    <location>
        <begin position="306"/>
        <end position="329"/>
    </location>
</feature>
<dbReference type="SUPFAM" id="SSF52058">
    <property type="entry name" value="L domain-like"/>
    <property type="match status" value="1"/>
</dbReference>
<feature type="domain" description="Disease resistance R13L4/SHOC-2-like LRR" evidence="9">
    <location>
        <begin position="1102"/>
        <end position="1407"/>
    </location>
</feature>